<evidence type="ECO:0000313" key="2">
    <source>
        <dbReference type="Proteomes" id="UP000280368"/>
    </source>
</evidence>
<reference evidence="1 2" key="1">
    <citation type="submission" date="2018-10" db="EMBL/GenBank/DDBJ databases">
        <title>Genomic Encyclopedia of Archaeal and Bacterial Type Strains, Phase II (KMG-II): from individual species to whole genera.</title>
        <authorList>
            <person name="Goeker M."/>
        </authorList>
    </citation>
    <scope>NUCLEOTIDE SEQUENCE [LARGE SCALE GENOMIC DNA]</scope>
    <source>
        <strain evidence="1 2">DSM 19727</strain>
    </source>
</reference>
<dbReference type="EMBL" id="REFH01000008">
    <property type="protein sequence ID" value="RMA77001.1"/>
    <property type="molecule type" value="Genomic_DNA"/>
</dbReference>
<proteinExistence type="predicted"/>
<organism evidence="1 2">
    <name type="scientific">Flavobacterium weaverense</name>
    <dbReference type="NCBI Taxonomy" id="271156"/>
    <lineage>
        <taxon>Bacteria</taxon>
        <taxon>Pseudomonadati</taxon>
        <taxon>Bacteroidota</taxon>
        <taxon>Flavobacteriia</taxon>
        <taxon>Flavobacteriales</taxon>
        <taxon>Flavobacteriaceae</taxon>
        <taxon>Flavobacterium</taxon>
    </lineage>
</organism>
<evidence type="ECO:0000313" key="1">
    <source>
        <dbReference type="EMBL" id="RMA77001.1"/>
    </source>
</evidence>
<gene>
    <name evidence="1" type="ORF">BC961_0982</name>
</gene>
<sequence length="224" mass="26718">MPKTVILLKELPIHKELRVNKTVRIMKNIIYLIFSILLLSCSSSKIEKQVLNDFMNEQFIENFSFRVVIKQPISRILPLEFYEKAYDDRNIRLGDMIRIRPESNPPFVWPVDTIEIKNLIEKYKNDSTNKLWIKRDFHRPKFELTDSKTMQANRSSLLEKYFGDNALEISKPIVTTNKKYAFLFFRIFNVGIYFGHTTYSVILMENKNNKWKTIETYSEFNIIN</sequence>
<comment type="caution">
    <text evidence="1">The sequence shown here is derived from an EMBL/GenBank/DDBJ whole genome shotgun (WGS) entry which is preliminary data.</text>
</comment>
<dbReference type="AlphaFoldDB" id="A0A3L9ZVN5"/>
<protein>
    <submittedName>
        <fullName evidence="1">Uncharacterized protein</fullName>
    </submittedName>
</protein>
<dbReference type="Proteomes" id="UP000280368">
    <property type="component" value="Unassembled WGS sequence"/>
</dbReference>
<accession>A0A3L9ZVN5</accession>
<name>A0A3L9ZVN5_9FLAO</name>
<keyword evidence="2" id="KW-1185">Reference proteome</keyword>